<dbReference type="InterPro" id="IPR000477">
    <property type="entry name" value="RT_dom"/>
</dbReference>
<dbReference type="PROSITE" id="PS50878">
    <property type="entry name" value="RT_POL"/>
    <property type="match status" value="1"/>
</dbReference>
<dbReference type="PANTHER" id="PTHR37984:SF5">
    <property type="entry name" value="PROTEIN NYNRIN-LIKE"/>
    <property type="match status" value="1"/>
</dbReference>
<accession>A0A1S4BZN6</accession>
<dbReference type="Pfam" id="PF00665">
    <property type="entry name" value="rve"/>
    <property type="match status" value="1"/>
</dbReference>
<evidence type="ECO:0000256" key="1">
    <source>
        <dbReference type="SAM" id="MobiDB-lite"/>
    </source>
</evidence>
<evidence type="ECO:0000259" key="2">
    <source>
        <dbReference type="PROSITE" id="PS50878"/>
    </source>
</evidence>
<dbReference type="SMR" id="A0A1S4BZN6"/>
<feature type="region of interest" description="Disordered" evidence="1">
    <location>
        <begin position="562"/>
        <end position="599"/>
    </location>
</feature>
<dbReference type="PaxDb" id="4097-A0A1S4BZN6"/>
<dbReference type="OMA" id="NRSANIY"/>
<organism evidence="4">
    <name type="scientific">Nicotiana tabacum</name>
    <name type="common">Common tobacco</name>
    <dbReference type="NCBI Taxonomy" id="4097"/>
    <lineage>
        <taxon>Eukaryota</taxon>
        <taxon>Viridiplantae</taxon>
        <taxon>Streptophyta</taxon>
        <taxon>Embryophyta</taxon>
        <taxon>Tracheophyta</taxon>
        <taxon>Spermatophyta</taxon>
        <taxon>Magnoliopsida</taxon>
        <taxon>eudicotyledons</taxon>
        <taxon>Gunneridae</taxon>
        <taxon>Pentapetalae</taxon>
        <taxon>asterids</taxon>
        <taxon>lamiids</taxon>
        <taxon>Solanales</taxon>
        <taxon>Solanaceae</taxon>
        <taxon>Nicotianoideae</taxon>
        <taxon>Nicotianeae</taxon>
        <taxon>Nicotiana</taxon>
    </lineage>
</organism>
<dbReference type="Pfam" id="PF00078">
    <property type="entry name" value="RVT_1"/>
    <property type="match status" value="1"/>
</dbReference>
<protein>
    <submittedName>
        <fullName evidence="4">Uncharacterized protein K02A2.6-like</fullName>
    </submittedName>
</protein>
<dbReference type="SUPFAM" id="SSF56672">
    <property type="entry name" value="DNA/RNA polymerases"/>
    <property type="match status" value="1"/>
</dbReference>
<dbReference type="InterPro" id="IPR041588">
    <property type="entry name" value="Integrase_H2C2"/>
</dbReference>
<dbReference type="InterPro" id="IPR012337">
    <property type="entry name" value="RNaseH-like_sf"/>
</dbReference>
<dbReference type="InterPro" id="IPR043128">
    <property type="entry name" value="Rev_trsase/Diguanyl_cyclase"/>
</dbReference>
<dbReference type="InterPro" id="IPR001584">
    <property type="entry name" value="Integrase_cat-core"/>
</dbReference>
<dbReference type="PROSITE" id="PS50994">
    <property type="entry name" value="INTEGRASE"/>
    <property type="match status" value="1"/>
</dbReference>
<dbReference type="GO" id="GO:0003676">
    <property type="term" value="F:nucleic acid binding"/>
    <property type="evidence" value="ECO:0007669"/>
    <property type="project" value="InterPro"/>
</dbReference>
<dbReference type="SUPFAM" id="SSF53098">
    <property type="entry name" value="Ribonuclease H-like"/>
    <property type="match status" value="1"/>
</dbReference>
<dbReference type="Gene3D" id="3.30.70.270">
    <property type="match status" value="1"/>
</dbReference>
<dbReference type="InterPro" id="IPR043502">
    <property type="entry name" value="DNA/RNA_pol_sf"/>
</dbReference>
<dbReference type="KEGG" id="nta:107813594"/>
<evidence type="ECO:0000259" key="3">
    <source>
        <dbReference type="PROSITE" id="PS50994"/>
    </source>
</evidence>
<dbReference type="CDD" id="cd01647">
    <property type="entry name" value="RT_LTR"/>
    <property type="match status" value="1"/>
</dbReference>
<reference evidence="4" key="1">
    <citation type="submission" date="2025-08" db="UniProtKB">
        <authorList>
            <consortium name="RefSeq"/>
        </authorList>
    </citation>
    <scope>IDENTIFICATION</scope>
</reference>
<dbReference type="InterPro" id="IPR036397">
    <property type="entry name" value="RNaseH_sf"/>
</dbReference>
<name>A0A1S4BZN6_TOBAC</name>
<dbReference type="PANTHER" id="PTHR37984">
    <property type="entry name" value="PROTEIN CBG26694"/>
    <property type="match status" value="1"/>
</dbReference>
<gene>
    <name evidence="4" type="primary">LOC107813594</name>
</gene>
<evidence type="ECO:0000313" key="4">
    <source>
        <dbReference type="RefSeq" id="XP_016494367.1"/>
    </source>
</evidence>
<dbReference type="RefSeq" id="XP_016494367.1">
    <property type="nucleotide sequence ID" value="XM_016638881.1"/>
</dbReference>
<feature type="domain" description="Reverse transcriptase" evidence="2">
    <location>
        <begin position="1"/>
        <end position="104"/>
    </location>
</feature>
<dbReference type="InterPro" id="IPR050951">
    <property type="entry name" value="Retrovirus_Pol_polyprotein"/>
</dbReference>
<dbReference type="Pfam" id="PF17921">
    <property type="entry name" value="Integrase_H2C2"/>
    <property type="match status" value="1"/>
</dbReference>
<feature type="domain" description="Integrase catalytic" evidence="3">
    <location>
        <begin position="323"/>
        <end position="484"/>
    </location>
</feature>
<sequence>MAEENQEKTTFISHRGTYCYKVMSFGLKNEGATYQRLVTKIFEEQLGKTMEVYIDDMLVKSTKKEDHIGHLKEAFEILRQYGMKLNPEKCAFSVTSGKFLGFLVSQSCIEVNPDQIRAIEGIPEVLTSKKQVLVDFVADFSVEILLEIEQEALRASAHTNLWVLYTNDASNASGSGLGLILEVPTGERLQKYQSKIHKLLPEFDECRFDQIPRAQNIEANDLAKLAVATKNINKENVVTLLHYAVDHIEPNALGQTKQDEYWKKYTKGTVAPTRETAPFVRCLICAGYYWPTMKKEVADYVRRCEQCQKYAPMIHQAGELLHSITSPWTFIKWGMDIVGPLPAGRGNVRFLLGLTDYFYKWVEAGAYIQIREQEAITFIWKNIICCFCIPKEISCDNGPQFVGKKTTEFFKKWHIKRILSTPYHPAGNGQAESSHKVILSILKKKLEDAKWLWTELLPEVLWAYHTTPKTSTGKMPYSLVYGTDAVIPVEVGEPSLRYSNERGPSNDESRLQDLDEIEERRDVARIRMVAQKQQAKRYYNKKAKVRPLKVGDYVLKAKTQVAKDPNEGKLGRTIQNHSRSKQRSNLVRDNGGNTTPKQL</sequence>
<dbReference type="Gene3D" id="3.30.420.10">
    <property type="entry name" value="Ribonuclease H-like superfamily/Ribonuclease H"/>
    <property type="match status" value="1"/>
</dbReference>
<dbReference type="STRING" id="4097.A0A1S4BZN6"/>
<dbReference type="OrthoDB" id="1681048at2759"/>
<dbReference type="GO" id="GO:0015074">
    <property type="term" value="P:DNA integration"/>
    <property type="evidence" value="ECO:0007669"/>
    <property type="project" value="InterPro"/>
</dbReference>
<proteinExistence type="predicted"/>
<dbReference type="Gene3D" id="1.10.340.70">
    <property type="match status" value="1"/>
</dbReference>
<dbReference type="AlphaFoldDB" id="A0A1S4BZN6"/>
<dbReference type="Gene3D" id="3.10.10.10">
    <property type="entry name" value="HIV Type 1 Reverse Transcriptase, subunit A, domain 1"/>
    <property type="match status" value="1"/>
</dbReference>
<feature type="compositionally biased region" description="Polar residues" evidence="1">
    <location>
        <begin position="573"/>
        <end position="599"/>
    </location>
</feature>